<comment type="caution">
    <text evidence="3">The sequence shown here is derived from an EMBL/GenBank/DDBJ whole genome shotgun (WGS) entry which is preliminary data.</text>
</comment>
<dbReference type="SUPFAM" id="SSF49723">
    <property type="entry name" value="Lipase/lipooxygenase domain (PLAT/LH2 domain)"/>
    <property type="match status" value="1"/>
</dbReference>
<keyword evidence="4" id="KW-1185">Reference proteome</keyword>
<dbReference type="SMART" id="SM00308">
    <property type="entry name" value="LH2"/>
    <property type="match status" value="1"/>
</dbReference>
<feature type="region of interest" description="Disordered" evidence="2">
    <location>
        <begin position="239"/>
        <end position="533"/>
    </location>
</feature>
<evidence type="ECO:0000313" key="4">
    <source>
        <dbReference type="Proteomes" id="UP001152795"/>
    </source>
</evidence>
<feature type="compositionally biased region" description="Polar residues" evidence="2">
    <location>
        <begin position="431"/>
        <end position="465"/>
    </location>
</feature>
<dbReference type="InterPro" id="IPR036392">
    <property type="entry name" value="PLAT/LH2_dom_sf"/>
</dbReference>
<evidence type="ECO:0000313" key="3">
    <source>
        <dbReference type="EMBL" id="CAB3981270.1"/>
    </source>
</evidence>
<dbReference type="PANTHER" id="PTHR45901">
    <property type="entry name" value="PROTEIN CBG12474"/>
    <property type="match status" value="1"/>
</dbReference>
<evidence type="ECO:0000256" key="1">
    <source>
        <dbReference type="PROSITE-ProRule" id="PRU00152"/>
    </source>
</evidence>
<dbReference type="AlphaFoldDB" id="A0A6S7G6I6"/>
<feature type="compositionally biased region" description="Polar residues" evidence="2">
    <location>
        <begin position="338"/>
        <end position="349"/>
    </location>
</feature>
<protein>
    <submittedName>
        <fullName evidence="3">Lipoxygenase homology domain-containing 1 isoform X4</fullName>
    </submittedName>
</protein>
<feature type="compositionally biased region" description="Polar residues" evidence="2">
    <location>
        <begin position="310"/>
        <end position="331"/>
    </location>
</feature>
<dbReference type="EMBL" id="CACRXK020000370">
    <property type="protein sequence ID" value="CAB3981270.1"/>
    <property type="molecule type" value="Genomic_DNA"/>
</dbReference>
<accession>A0A6S7G6I6</accession>
<dbReference type="InterPro" id="IPR001024">
    <property type="entry name" value="PLAT/LH2_dom"/>
</dbReference>
<proteinExistence type="predicted"/>
<dbReference type="InterPro" id="IPR052970">
    <property type="entry name" value="Inner_ear_hair_cell_LOXHD"/>
</dbReference>
<feature type="compositionally biased region" description="Polar residues" evidence="2">
    <location>
        <begin position="413"/>
        <end position="422"/>
    </location>
</feature>
<feature type="compositionally biased region" description="Low complexity" evidence="2">
    <location>
        <begin position="287"/>
        <end position="309"/>
    </location>
</feature>
<dbReference type="Pfam" id="PF01477">
    <property type="entry name" value="PLAT"/>
    <property type="match status" value="1"/>
</dbReference>
<dbReference type="Gene3D" id="2.40.180.10">
    <property type="entry name" value="Catalase core domain"/>
    <property type="match status" value="1"/>
</dbReference>
<feature type="compositionally biased region" description="Polar residues" evidence="2">
    <location>
        <begin position="364"/>
        <end position="403"/>
    </location>
</feature>
<name>A0A6S7G6I6_PARCT</name>
<sequence length="591" mass="63426">MYDFLDFPLQLHIFTGTEPEAGTDANVYIKLSGSMGTSRRISLAPENANQNPFEAGQKDVFNVHTIPLGTISGITIGQDDTGEKPADWFLKKVVVKDAANTMYKFDVNRWLAKDKDDGQTERELSLTATIAPGSYKQIGCFKERTDVNKDRAIPSLEGRDDVLDGLGQTSYRGREFPIEKCADAARRRGHVMFAIQDGGLCATSKEIQNTYDVYGEGDDCMVNGTGSAFSSTVYTFSDEEPGFQDAESSAGGTEEGTENTQNQPALPSDPAMQHAGQLPSPTQGNPTNSGPASGTTTSGGKSNTETTGNQGSTAESTKSDQSGVENVQNNGAAGPKSKQINGGEASSSKDINKMGGRVPGTGENGSRNKAVNNLTEENGQQSLKTPESLKSTPSEGSEQTTSTRKPDSEENRQMTSGNTEAYSTKGKLISEGNQENTNGNTDLTKPNENSSGQTSQTKPNQNGERITNYPVRTDTKLQQPKIHPGREDNEIPKLGNQYKLGQGGGSPVKGEASVEAKTPVGEGSPVIEAPLQPKVHKIAPETRLPGEFTSQPGEGHNIILKAKQDMIRRPFSKLLDTHQRNEIRHLAKPKN</sequence>
<organism evidence="3 4">
    <name type="scientific">Paramuricea clavata</name>
    <name type="common">Red gorgonian</name>
    <name type="synonym">Violescent sea-whip</name>
    <dbReference type="NCBI Taxonomy" id="317549"/>
    <lineage>
        <taxon>Eukaryota</taxon>
        <taxon>Metazoa</taxon>
        <taxon>Cnidaria</taxon>
        <taxon>Anthozoa</taxon>
        <taxon>Octocorallia</taxon>
        <taxon>Malacalcyonacea</taxon>
        <taxon>Plexauridae</taxon>
        <taxon>Paramuricea</taxon>
    </lineage>
</organism>
<dbReference type="OrthoDB" id="10055012at2759"/>
<evidence type="ECO:0000256" key="2">
    <source>
        <dbReference type="SAM" id="MobiDB-lite"/>
    </source>
</evidence>
<reference evidence="3" key="1">
    <citation type="submission" date="2020-04" db="EMBL/GenBank/DDBJ databases">
        <authorList>
            <person name="Alioto T."/>
            <person name="Alioto T."/>
            <person name="Gomez Garrido J."/>
        </authorList>
    </citation>
    <scope>NUCLEOTIDE SEQUENCE</scope>
    <source>
        <strain evidence="3">A484AB</strain>
    </source>
</reference>
<dbReference type="PROSITE" id="PS50095">
    <property type="entry name" value="PLAT"/>
    <property type="match status" value="1"/>
</dbReference>
<gene>
    <name evidence="3" type="ORF">PACLA_8A005707</name>
</gene>
<dbReference type="Proteomes" id="UP001152795">
    <property type="component" value="Unassembled WGS sequence"/>
</dbReference>
<dbReference type="PANTHER" id="PTHR45901:SF7">
    <property type="entry name" value="OXYGEN-REGULATED PROTEIN 1"/>
    <property type="match status" value="1"/>
</dbReference>
<comment type="caution">
    <text evidence="1">Lacks conserved residue(s) required for the propagation of feature annotation.</text>
</comment>